<dbReference type="NCBIfam" id="TIGR02458">
    <property type="entry name" value="CbtA"/>
    <property type="match status" value="1"/>
</dbReference>
<dbReference type="Proteomes" id="UP001181622">
    <property type="component" value="Unassembled WGS sequence"/>
</dbReference>
<feature type="transmembrane region" description="Helical" evidence="1">
    <location>
        <begin position="128"/>
        <end position="145"/>
    </location>
</feature>
<keyword evidence="1" id="KW-0812">Transmembrane</keyword>
<dbReference type="RefSeq" id="WP_309394250.1">
    <property type="nucleotide sequence ID" value="NZ_JADBEO010000052.1"/>
</dbReference>
<name>A0ABU1DK18_9HYPH</name>
<feature type="chain" id="PRO_5047297060" evidence="2">
    <location>
        <begin position="24"/>
        <end position="250"/>
    </location>
</feature>
<evidence type="ECO:0000256" key="2">
    <source>
        <dbReference type="SAM" id="SignalP"/>
    </source>
</evidence>
<feature type="transmembrane region" description="Helical" evidence="1">
    <location>
        <begin position="94"/>
        <end position="116"/>
    </location>
</feature>
<gene>
    <name evidence="3" type="ORF">IHQ68_17750</name>
</gene>
<reference evidence="3" key="1">
    <citation type="submission" date="2020-10" db="EMBL/GenBank/DDBJ databases">
        <authorList>
            <person name="Abbas A."/>
            <person name="Razzaq R."/>
            <person name="Waqas M."/>
            <person name="Abbas N."/>
            <person name="Nielsen T.K."/>
            <person name="Hansen L.H."/>
            <person name="Hussain S."/>
            <person name="Shahid M."/>
        </authorList>
    </citation>
    <scope>NUCLEOTIDE SEQUENCE</scope>
    <source>
        <strain evidence="3">S14</strain>
    </source>
</reference>
<organism evidence="3 4">
    <name type="scientific">Chelatococcus sambhunathii</name>
    <dbReference type="NCBI Taxonomy" id="363953"/>
    <lineage>
        <taxon>Bacteria</taxon>
        <taxon>Pseudomonadati</taxon>
        <taxon>Pseudomonadota</taxon>
        <taxon>Alphaproteobacteria</taxon>
        <taxon>Hyphomicrobiales</taxon>
        <taxon>Chelatococcaceae</taxon>
        <taxon>Chelatococcus</taxon>
    </lineage>
</organism>
<dbReference type="Pfam" id="PF09490">
    <property type="entry name" value="CbtA"/>
    <property type="match status" value="1"/>
</dbReference>
<evidence type="ECO:0000313" key="3">
    <source>
        <dbReference type="EMBL" id="MDR4308467.1"/>
    </source>
</evidence>
<feature type="transmembrane region" description="Helical" evidence="1">
    <location>
        <begin position="165"/>
        <end position="182"/>
    </location>
</feature>
<keyword evidence="2" id="KW-0732">Signal</keyword>
<feature type="transmembrane region" description="Helical" evidence="1">
    <location>
        <begin position="187"/>
        <end position="205"/>
    </location>
</feature>
<keyword evidence="4" id="KW-1185">Reference proteome</keyword>
<keyword evidence="1" id="KW-1133">Transmembrane helix</keyword>
<comment type="caution">
    <text evidence="3">The sequence shown here is derived from an EMBL/GenBank/DDBJ whole genome shotgun (WGS) entry which is preliminary data.</text>
</comment>
<evidence type="ECO:0000313" key="4">
    <source>
        <dbReference type="Proteomes" id="UP001181622"/>
    </source>
</evidence>
<feature type="signal peptide" evidence="2">
    <location>
        <begin position="1"/>
        <end position="23"/>
    </location>
</feature>
<protein>
    <submittedName>
        <fullName evidence="3">CbtA family protein</fullName>
    </submittedName>
</protein>
<sequence>MQLFRNIVFTAALVGLLAGLAMTAIQQFGTQPLIVKAEVVEQANAEKAAQPHDHAAAGQHDHAALTAQEQAAAAKADHHHDVDEWAPADGAERFIWTAIANVVAGVGFALLLVAASELKGGLTSWREGLLWGLAGFAVFTLAPSIGLPPEAPGVEGAALLDRQIWWVGTAVATAAGLALIAFARSPWAALAAVALIAAPHVIGAPKPPAPPAIPHDLEHGFVVAVIVTGFLFWAILGALAGFLRPRFADA</sequence>
<proteinExistence type="predicted"/>
<dbReference type="InterPro" id="IPR012666">
    <property type="entry name" value="CbtA_put"/>
</dbReference>
<feature type="transmembrane region" description="Helical" evidence="1">
    <location>
        <begin position="220"/>
        <end position="243"/>
    </location>
</feature>
<accession>A0ABU1DK18</accession>
<dbReference type="EMBL" id="JADBEO010000052">
    <property type="protein sequence ID" value="MDR4308467.1"/>
    <property type="molecule type" value="Genomic_DNA"/>
</dbReference>
<keyword evidence="1" id="KW-0472">Membrane</keyword>
<evidence type="ECO:0000256" key="1">
    <source>
        <dbReference type="SAM" id="Phobius"/>
    </source>
</evidence>